<evidence type="ECO:0000313" key="1">
    <source>
        <dbReference type="EMBL" id="KAF6763282.1"/>
    </source>
</evidence>
<reference evidence="1 2" key="1">
    <citation type="submission" date="2020-07" db="EMBL/GenBank/DDBJ databases">
        <title>Comparative genomics of pyrophilous fungi reveals a link between fire events and developmental genes.</title>
        <authorList>
            <consortium name="DOE Joint Genome Institute"/>
            <person name="Steindorff A.S."/>
            <person name="Carver A."/>
            <person name="Calhoun S."/>
            <person name="Stillman K."/>
            <person name="Liu H."/>
            <person name="Lipzen A."/>
            <person name="Pangilinan J."/>
            <person name="Labutti K."/>
            <person name="Bruns T.D."/>
            <person name="Grigoriev I.V."/>
        </authorList>
    </citation>
    <scope>NUCLEOTIDE SEQUENCE [LARGE SCALE GENOMIC DNA]</scope>
    <source>
        <strain evidence="1 2">CBS 144469</strain>
    </source>
</reference>
<dbReference type="AlphaFoldDB" id="A0A8H6IF90"/>
<organism evidence="1 2">
    <name type="scientific">Ephemerocybe angulata</name>
    <dbReference type="NCBI Taxonomy" id="980116"/>
    <lineage>
        <taxon>Eukaryota</taxon>
        <taxon>Fungi</taxon>
        <taxon>Dikarya</taxon>
        <taxon>Basidiomycota</taxon>
        <taxon>Agaricomycotina</taxon>
        <taxon>Agaricomycetes</taxon>
        <taxon>Agaricomycetidae</taxon>
        <taxon>Agaricales</taxon>
        <taxon>Agaricineae</taxon>
        <taxon>Psathyrellaceae</taxon>
        <taxon>Ephemerocybe</taxon>
    </lineage>
</organism>
<dbReference type="OrthoDB" id="3131935at2759"/>
<name>A0A8H6IF90_9AGAR</name>
<protein>
    <submittedName>
        <fullName evidence="1">Uncharacterized protein</fullName>
    </submittedName>
</protein>
<dbReference type="Proteomes" id="UP000521943">
    <property type="component" value="Unassembled WGS sequence"/>
</dbReference>
<gene>
    <name evidence="1" type="ORF">DFP72DRAFT_1060456</name>
</gene>
<sequence length="389" mass="44973">MSTLRDTIHRGFIKDCLGELRRKSTDEDLLVIAKEWARETYGTTDGRWFYHHNTLIPKGSPYPPDLLAGPDEVRIATQEYLKCLLERRARHSVHIKPKLDTIVSNAGGALNELGEAVDHCLFLRHHSPFGIRPKVPEKNELGEATGFKWAWTIPPDCPFEMLLSDLSTTSLRIEDRESIPSVPGHPSSDTYCLQDDQEREHAWICDRRVLRVAEDQYLERTHEYWSRLNENELRLCEEEFLRVPSKNDLLLIAVDWAHMVWVTEDGETYYLRHMHTDMPNSGALRVRKAEIRKGVKGYLRGLVERRKFHTAFIAPKIRAVMARMGVSSHDKIEQCLFLRTHSPLGIEARIPLRGPDGSVKFQYVWEPYRAPFLHNLIMGTPFEDVDFGP</sequence>
<keyword evidence="2" id="KW-1185">Reference proteome</keyword>
<comment type="caution">
    <text evidence="1">The sequence shown here is derived from an EMBL/GenBank/DDBJ whole genome shotgun (WGS) entry which is preliminary data.</text>
</comment>
<accession>A0A8H6IF90</accession>
<proteinExistence type="predicted"/>
<evidence type="ECO:0000313" key="2">
    <source>
        <dbReference type="Proteomes" id="UP000521943"/>
    </source>
</evidence>
<dbReference type="EMBL" id="JACGCI010000006">
    <property type="protein sequence ID" value="KAF6763282.1"/>
    <property type="molecule type" value="Genomic_DNA"/>
</dbReference>